<dbReference type="STRING" id="1285928.SAMN04487894_103169"/>
<dbReference type="EMBL" id="FMZO01000003">
    <property type="protein sequence ID" value="SDC63345.1"/>
    <property type="molecule type" value="Genomic_DNA"/>
</dbReference>
<dbReference type="Proteomes" id="UP000198757">
    <property type="component" value="Unassembled WGS sequence"/>
</dbReference>
<keyword evidence="2" id="KW-1185">Reference proteome</keyword>
<sequence length="57" mass="6539">MIKRNSVPKLSKGFYIACDDIQADKRFVVYAGRDQFPLGRDVMAIPLPRLMNELLAR</sequence>
<organism evidence="1 2">
    <name type="scientific">Niabella drilacis (strain DSM 25811 / CCM 8410 / CCUG 62505 / LMG 26954 / E90)</name>
    <dbReference type="NCBI Taxonomy" id="1285928"/>
    <lineage>
        <taxon>Bacteria</taxon>
        <taxon>Pseudomonadati</taxon>
        <taxon>Bacteroidota</taxon>
        <taxon>Chitinophagia</taxon>
        <taxon>Chitinophagales</taxon>
        <taxon>Chitinophagaceae</taxon>
        <taxon>Niabella</taxon>
    </lineage>
</organism>
<evidence type="ECO:0000313" key="2">
    <source>
        <dbReference type="Proteomes" id="UP000198757"/>
    </source>
</evidence>
<reference evidence="2" key="1">
    <citation type="submission" date="2016-10" db="EMBL/GenBank/DDBJ databases">
        <authorList>
            <person name="Varghese N."/>
            <person name="Submissions S."/>
        </authorList>
    </citation>
    <scope>NUCLEOTIDE SEQUENCE [LARGE SCALE GENOMIC DNA]</scope>
    <source>
        <strain evidence="2">DSM 25811 / CCM 8410 / LMG 26954 / E90</strain>
    </source>
</reference>
<accession>A0A1G6N874</accession>
<proteinExistence type="predicted"/>
<evidence type="ECO:0000313" key="1">
    <source>
        <dbReference type="EMBL" id="SDC63345.1"/>
    </source>
</evidence>
<name>A0A1G6N874_NIADE</name>
<gene>
    <name evidence="1" type="ORF">SAMN04487894_103169</name>
</gene>
<protein>
    <submittedName>
        <fullName evidence="1">Uncharacterized protein</fullName>
    </submittedName>
</protein>
<dbReference type="AlphaFoldDB" id="A0A1G6N874"/>